<sequence length="368" mass="41227">CQRTAKTEENKTSEKLINKEQFKSMHTFMASVVNQTTVGKDLTRFGVILYSDTPKTSFTLNKIYSKGKLLEALQQLVQPQGGTYTGAALAYSLPYFNAEHGGRKEIGVPQILMVITDGAATDSKRLKAESDALRQNGITVISIGVKGANRDELKTMAGGDTSKVFFVDNFEDLETLYKNISSVLCNNTKRGKMSCNQTDLVFLLDYSSSIDLEEHKMMINFTASVVDDFNVSKEFAHIGLAQFSDEPKDEFYLNTYNDNTKMIEHILNMNYKGGNTYLGKALDRIRDYFHEGSRRGVPKNLVLITDGNSRDDVEDAAEALRKMGVTIFHTNYSVIILDVWASVPFLWSRISGSTRTFLNNQEKVVCVE</sequence>
<dbReference type="FunFam" id="3.40.50.410:FF:000004">
    <property type="entry name" value="collagen alpha-6(VI) chain"/>
    <property type="match status" value="1"/>
</dbReference>
<reference evidence="7" key="1">
    <citation type="submission" date="2023-09" db="UniProtKB">
        <authorList>
            <consortium name="Ensembl"/>
        </authorList>
    </citation>
    <scope>IDENTIFICATION</scope>
</reference>
<feature type="domain" description="VWFA" evidence="6">
    <location>
        <begin position="199"/>
        <end position="328"/>
    </location>
</feature>
<evidence type="ECO:0000256" key="1">
    <source>
        <dbReference type="ARBA" id="ARBA00004613"/>
    </source>
</evidence>
<dbReference type="Ensembl" id="ENSPNYT00000020797.1">
    <property type="protein sequence ID" value="ENSPNYP00000020298.1"/>
    <property type="gene ID" value="ENSPNYG00000015341.1"/>
</dbReference>
<evidence type="ECO:0000313" key="7">
    <source>
        <dbReference type="Ensembl" id="ENSPNYP00000020298.1"/>
    </source>
</evidence>
<accession>A0A3B4GFE4</accession>
<name>A0A3B4GFE4_9CICH</name>
<keyword evidence="5" id="KW-0325">Glycoprotein</keyword>
<dbReference type="Gene3D" id="3.40.50.410">
    <property type="entry name" value="von Willebrand factor, type A domain"/>
    <property type="match status" value="2"/>
</dbReference>
<dbReference type="PANTHER" id="PTHR24020:SF86">
    <property type="entry name" value="COLLAGEN, TYPE VI, ALPHA 4"/>
    <property type="match status" value="1"/>
</dbReference>
<dbReference type="PRINTS" id="PR00453">
    <property type="entry name" value="VWFADOMAIN"/>
</dbReference>
<dbReference type="GO" id="GO:0005576">
    <property type="term" value="C:extracellular region"/>
    <property type="evidence" value="ECO:0007669"/>
    <property type="project" value="UniProtKB-SubCell"/>
</dbReference>
<dbReference type="InterPro" id="IPR002035">
    <property type="entry name" value="VWF_A"/>
</dbReference>
<dbReference type="AlphaFoldDB" id="A0A3B4GFE4"/>
<keyword evidence="3" id="KW-0732">Signal</keyword>
<dbReference type="GeneTree" id="ENSGT00940000155619"/>
<dbReference type="InterPro" id="IPR036465">
    <property type="entry name" value="vWFA_dom_sf"/>
</dbReference>
<evidence type="ECO:0000256" key="5">
    <source>
        <dbReference type="ARBA" id="ARBA00023180"/>
    </source>
</evidence>
<dbReference type="SUPFAM" id="SSF53300">
    <property type="entry name" value="vWA-like"/>
    <property type="match status" value="2"/>
</dbReference>
<dbReference type="PROSITE" id="PS50234">
    <property type="entry name" value="VWFA"/>
    <property type="match status" value="2"/>
</dbReference>
<dbReference type="Pfam" id="PF00092">
    <property type="entry name" value="VWA"/>
    <property type="match status" value="2"/>
</dbReference>
<dbReference type="SMART" id="SM00327">
    <property type="entry name" value="VWA"/>
    <property type="match status" value="2"/>
</dbReference>
<proteinExistence type="predicted"/>
<feature type="domain" description="VWFA" evidence="6">
    <location>
        <begin position="13"/>
        <end position="180"/>
    </location>
</feature>
<keyword evidence="2" id="KW-0964">Secreted</keyword>
<dbReference type="CDD" id="cd01450">
    <property type="entry name" value="vWFA_subfamily_ECM"/>
    <property type="match status" value="1"/>
</dbReference>
<protein>
    <recommendedName>
        <fullName evidence="6">VWFA domain-containing protein</fullName>
    </recommendedName>
</protein>
<dbReference type="InterPro" id="IPR050525">
    <property type="entry name" value="ECM_Assembly_Org"/>
</dbReference>
<evidence type="ECO:0000259" key="6">
    <source>
        <dbReference type="PROSITE" id="PS50234"/>
    </source>
</evidence>
<organism evidence="7">
    <name type="scientific">Pundamilia nyererei</name>
    <dbReference type="NCBI Taxonomy" id="303518"/>
    <lineage>
        <taxon>Eukaryota</taxon>
        <taxon>Metazoa</taxon>
        <taxon>Chordata</taxon>
        <taxon>Craniata</taxon>
        <taxon>Vertebrata</taxon>
        <taxon>Euteleostomi</taxon>
        <taxon>Actinopterygii</taxon>
        <taxon>Neopterygii</taxon>
        <taxon>Teleostei</taxon>
        <taxon>Neoteleostei</taxon>
        <taxon>Acanthomorphata</taxon>
        <taxon>Ovalentaria</taxon>
        <taxon>Cichlomorphae</taxon>
        <taxon>Cichliformes</taxon>
        <taxon>Cichlidae</taxon>
        <taxon>African cichlids</taxon>
        <taxon>Pseudocrenilabrinae</taxon>
        <taxon>Haplochromini</taxon>
        <taxon>Pundamilia</taxon>
    </lineage>
</organism>
<keyword evidence="4" id="KW-0677">Repeat</keyword>
<evidence type="ECO:0000256" key="2">
    <source>
        <dbReference type="ARBA" id="ARBA00022525"/>
    </source>
</evidence>
<dbReference type="CDD" id="cd01472">
    <property type="entry name" value="vWA_collagen"/>
    <property type="match status" value="1"/>
</dbReference>
<dbReference type="PANTHER" id="PTHR24020">
    <property type="entry name" value="COLLAGEN ALPHA"/>
    <property type="match status" value="1"/>
</dbReference>
<evidence type="ECO:0000256" key="3">
    <source>
        <dbReference type="ARBA" id="ARBA00022729"/>
    </source>
</evidence>
<comment type="subcellular location">
    <subcellularLocation>
        <location evidence="1">Secreted</location>
    </subcellularLocation>
</comment>
<evidence type="ECO:0000256" key="4">
    <source>
        <dbReference type="ARBA" id="ARBA00022737"/>
    </source>
</evidence>